<protein>
    <submittedName>
        <fullName evidence="2">Uncharacterized protein</fullName>
    </submittedName>
</protein>
<accession>A0A1Y4QQ44</accession>
<evidence type="ECO:0000313" key="3">
    <source>
        <dbReference type="Proteomes" id="UP000196074"/>
    </source>
</evidence>
<evidence type="ECO:0000313" key="2">
    <source>
        <dbReference type="EMBL" id="OUQ07439.1"/>
    </source>
</evidence>
<organism evidence="2 3">
    <name type="scientific">Enterococcus cecorum</name>
    <dbReference type="NCBI Taxonomy" id="44008"/>
    <lineage>
        <taxon>Bacteria</taxon>
        <taxon>Bacillati</taxon>
        <taxon>Bacillota</taxon>
        <taxon>Bacilli</taxon>
        <taxon>Lactobacillales</taxon>
        <taxon>Enterococcaceae</taxon>
        <taxon>Enterococcus</taxon>
    </lineage>
</organism>
<name>A0A1Y4QQ44_9ENTE</name>
<evidence type="ECO:0000256" key="1">
    <source>
        <dbReference type="SAM" id="MobiDB-lite"/>
    </source>
</evidence>
<feature type="region of interest" description="Disordered" evidence="1">
    <location>
        <begin position="51"/>
        <end position="81"/>
    </location>
</feature>
<comment type="caution">
    <text evidence="2">The sequence shown here is derived from an EMBL/GenBank/DDBJ whole genome shotgun (WGS) entry which is preliminary data.</text>
</comment>
<dbReference type="Proteomes" id="UP000196074">
    <property type="component" value="Unassembled WGS sequence"/>
</dbReference>
<dbReference type="EMBL" id="NFLC01000054">
    <property type="protein sequence ID" value="OUQ07439.1"/>
    <property type="molecule type" value="Genomic_DNA"/>
</dbReference>
<dbReference type="AlphaFoldDB" id="A0A1Y4QQ44"/>
<gene>
    <name evidence="2" type="ORF">B5E88_12155</name>
</gene>
<sequence>MLLLFLLPACWQLGRGSGRKNNISIAKLWKYYLVQENDWEFLRRAEMTFRERSTRPTKSGDSPRQGACALGGDCLQSTTKV</sequence>
<proteinExistence type="predicted"/>
<reference evidence="3" key="1">
    <citation type="submission" date="2017-04" db="EMBL/GenBank/DDBJ databases">
        <title>Function of individual gut microbiota members based on whole genome sequencing of pure cultures obtained from chicken caecum.</title>
        <authorList>
            <person name="Medvecky M."/>
            <person name="Cejkova D."/>
            <person name="Polansky O."/>
            <person name="Karasova D."/>
            <person name="Kubasova T."/>
            <person name="Cizek A."/>
            <person name="Rychlik I."/>
        </authorList>
    </citation>
    <scope>NUCLEOTIDE SEQUENCE [LARGE SCALE GENOMIC DNA]</scope>
    <source>
        <strain evidence="3">An144</strain>
    </source>
</reference>